<evidence type="ECO:0000256" key="2">
    <source>
        <dbReference type="ARBA" id="ARBA00022472"/>
    </source>
</evidence>
<evidence type="ECO:0000256" key="1">
    <source>
        <dbReference type="ARBA" id="ARBA00007692"/>
    </source>
</evidence>
<comment type="similarity">
    <text evidence="1">Belongs to the mTERF family.</text>
</comment>
<dbReference type="STRING" id="40149.A0A0E0DR87"/>
<dbReference type="Proteomes" id="UP000008021">
    <property type="component" value="Chromosome 5"/>
</dbReference>
<dbReference type="EnsemblPlants" id="OMERI05G13900.1">
    <property type="protein sequence ID" value="OMERI05G13900.1"/>
    <property type="gene ID" value="OMERI05G13900"/>
</dbReference>
<dbReference type="GO" id="GO:0003676">
    <property type="term" value="F:nucleic acid binding"/>
    <property type="evidence" value="ECO:0007669"/>
    <property type="project" value="InterPro"/>
</dbReference>
<dbReference type="PANTHER" id="PTHR13068">
    <property type="entry name" value="CGI-12 PROTEIN-RELATED"/>
    <property type="match status" value="1"/>
</dbReference>
<dbReference type="Pfam" id="PF02536">
    <property type="entry name" value="mTERF"/>
    <property type="match status" value="1"/>
</dbReference>
<reference evidence="4" key="1">
    <citation type="submission" date="2015-04" db="UniProtKB">
        <authorList>
            <consortium name="EnsemblPlants"/>
        </authorList>
    </citation>
    <scope>IDENTIFICATION</scope>
</reference>
<evidence type="ECO:0000313" key="5">
    <source>
        <dbReference type="Proteomes" id="UP000008021"/>
    </source>
</evidence>
<organism evidence="4">
    <name type="scientific">Oryza meridionalis</name>
    <dbReference type="NCBI Taxonomy" id="40149"/>
    <lineage>
        <taxon>Eukaryota</taxon>
        <taxon>Viridiplantae</taxon>
        <taxon>Streptophyta</taxon>
        <taxon>Embryophyta</taxon>
        <taxon>Tracheophyta</taxon>
        <taxon>Spermatophyta</taxon>
        <taxon>Magnoliopsida</taxon>
        <taxon>Liliopsida</taxon>
        <taxon>Poales</taxon>
        <taxon>Poaceae</taxon>
        <taxon>BOP clade</taxon>
        <taxon>Oryzoideae</taxon>
        <taxon>Oryzeae</taxon>
        <taxon>Oryzinae</taxon>
        <taxon>Oryza</taxon>
    </lineage>
</organism>
<keyword evidence="3" id="KW-0809">Transit peptide</keyword>
<sequence>MEGLAILARSADVDAFLASLGVDPGELAGLELPATATVDVMRERVKFLQSLGLSNEDLAAYPLALGCSVRKNMVPVLDYLGKLGVRQDALPDLLRRYPQVLHASVVVDLAPVVKYLQGMDVRPHDVPRVLERVEFLHSLVLFA</sequence>
<evidence type="ECO:0000313" key="4">
    <source>
        <dbReference type="EnsemblPlants" id="OMERI05G13900.1"/>
    </source>
</evidence>
<proteinExistence type="inferred from homology"/>
<keyword evidence="2" id="KW-0805">Transcription regulation</keyword>
<dbReference type="Gene3D" id="1.25.70.10">
    <property type="entry name" value="Transcription termination factor 3, mitochondrial"/>
    <property type="match status" value="1"/>
</dbReference>
<dbReference type="Gramene" id="OMERI05G13900.1">
    <property type="protein sequence ID" value="OMERI05G13900.1"/>
    <property type="gene ID" value="OMERI05G13900"/>
</dbReference>
<keyword evidence="2" id="KW-0806">Transcription termination</keyword>
<evidence type="ECO:0000256" key="3">
    <source>
        <dbReference type="ARBA" id="ARBA00022946"/>
    </source>
</evidence>
<keyword evidence="5" id="KW-1185">Reference proteome</keyword>
<protein>
    <submittedName>
        <fullName evidence="4">Uncharacterized protein</fullName>
    </submittedName>
</protein>
<dbReference type="InterPro" id="IPR003690">
    <property type="entry name" value="MTERF"/>
</dbReference>
<dbReference type="GO" id="GO:0006353">
    <property type="term" value="P:DNA-templated transcription termination"/>
    <property type="evidence" value="ECO:0007669"/>
    <property type="project" value="UniProtKB-KW"/>
</dbReference>
<accession>A0A0E0DR87</accession>
<dbReference type="SMART" id="SM00733">
    <property type="entry name" value="Mterf"/>
    <property type="match status" value="2"/>
</dbReference>
<dbReference type="GO" id="GO:0032502">
    <property type="term" value="P:developmental process"/>
    <property type="evidence" value="ECO:0007669"/>
    <property type="project" value="TreeGrafter"/>
</dbReference>
<dbReference type="PANTHER" id="PTHR13068:SF109">
    <property type="entry name" value="TRANSCRIPTION TERMINATION FACTOR MTERF4, CHLOROPLASTIC"/>
    <property type="match status" value="1"/>
</dbReference>
<name>A0A0E0DR87_9ORYZ</name>
<reference evidence="4" key="2">
    <citation type="submission" date="2018-05" db="EMBL/GenBank/DDBJ databases">
        <title>OmerRS3 (Oryza meridionalis Reference Sequence Version 3).</title>
        <authorList>
            <person name="Zhang J."/>
            <person name="Kudrna D."/>
            <person name="Lee S."/>
            <person name="Talag J."/>
            <person name="Welchert J."/>
            <person name="Wing R.A."/>
        </authorList>
    </citation>
    <scope>NUCLEOTIDE SEQUENCE [LARGE SCALE GENOMIC DNA]</scope>
    <source>
        <strain evidence="4">cv. OR44</strain>
    </source>
</reference>
<dbReference type="InterPro" id="IPR038538">
    <property type="entry name" value="MTERF_sf"/>
</dbReference>
<dbReference type="AlphaFoldDB" id="A0A0E0DR87"/>
<dbReference type="HOGENOM" id="CLU_1809280_0_0_1"/>
<keyword evidence="2" id="KW-0804">Transcription</keyword>